<dbReference type="EMBL" id="CAFBQG010000078">
    <property type="protein sequence ID" value="CAB5049153.1"/>
    <property type="molecule type" value="Genomic_DNA"/>
</dbReference>
<evidence type="ECO:0000259" key="5">
    <source>
        <dbReference type="Pfam" id="PF16363"/>
    </source>
</evidence>
<dbReference type="EMBL" id="CAEZZD010000130">
    <property type="protein sequence ID" value="CAB4754029.1"/>
    <property type="molecule type" value="Genomic_DNA"/>
</dbReference>
<evidence type="ECO:0000256" key="2">
    <source>
        <dbReference type="ARBA" id="ARBA00009263"/>
    </source>
</evidence>
<organism evidence="7">
    <name type="scientific">freshwater metagenome</name>
    <dbReference type="NCBI Taxonomy" id="449393"/>
    <lineage>
        <taxon>unclassified sequences</taxon>
        <taxon>metagenomes</taxon>
        <taxon>ecological metagenomes</taxon>
    </lineage>
</organism>
<dbReference type="InterPro" id="IPR016040">
    <property type="entry name" value="NAD(P)-bd_dom"/>
</dbReference>
<dbReference type="EMBL" id="CAESAI010000002">
    <property type="protein sequence ID" value="CAB4330996.1"/>
    <property type="molecule type" value="Genomic_DNA"/>
</dbReference>
<evidence type="ECO:0000256" key="3">
    <source>
        <dbReference type="ARBA" id="ARBA00011989"/>
    </source>
</evidence>
<comment type="similarity">
    <text evidence="2">Belongs to the NAD(P)-dependent epimerase/dehydratase family. GDP-mannose 4,6-dehydratase subfamily.</text>
</comment>
<dbReference type="EMBL" id="CAFAAO010000002">
    <property type="protein sequence ID" value="CAB4794651.1"/>
    <property type="molecule type" value="Genomic_DNA"/>
</dbReference>
<evidence type="ECO:0000313" key="9">
    <source>
        <dbReference type="EMBL" id="CAB4794651.1"/>
    </source>
</evidence>
<evidence type="ECO:0000313" key="7">
    <source>
        <dbReference type="EMBL" id="CAB4339030.1"/>
    </source>
</evidence>
<dbReference type="Gene3D" id="3.90.25.10">
    <property type="entry name" value="UDP-galactose 4-epimerase, domain 1"/>
    <property type="match status" value="1"/>
</dbReference>
<evidence type="ECO:0000256" key="1">
    <source>
        <dbReference type="ARBA" id="ARBA00001937"/>
    </source>
</evidence>
<evidence type="ECO:0000313" key="11">
    <source>
        <dbReference type="EMBL" id="CAB5049153.1"/>
    </source>
</evidence>
<dbReference type="AlphaFoldDB" id="A0A6J5ZFA5"/>
<comment type="cofactor">
    <cofactor evidence="1">
        <name>NADP(+)</name>
        <dbReference type="ChEBI" id="CHEBI:58349"/>
    </cofactor>
</comment>
<gene>
    <name evidence="8" type="ORF">UFOPK2824_00841</name>
    <name evidence="9" type="ORF">UFOPK3037_00186</name>
    <name evidence="6" type="ORF">UFOPK3406_00186</name>
    <name evidence="7" type="ORF">UFOPK3925_00821</name>
    <name evidence="10" type="ORF">UFOPK4097_00457</name>
    <name evidence="11" type="ORF">UFOPK4301_00746</name>
</gene>
<evidence type="ECO:0000313" key="8">
    <source>
        <dbReference type="EMBL" id="CAB4754029.1"/>
    </source>
</evidence>
<dbReference type="InterPro" id="IPR036291">
    <property type="entry name" value="NAD(P)-bd_dom_sf"/>
</dbReference>
<reference evidence="7" key="1">
    <citation type="submission" date="2020-05" db="EMBL/GenBank/DDBJ databases">
        <authorList>
            <person name="Chiriac C."/>
            <person name="Salcher M."/>
            <person name="Ghai R."/>
            <person name="Kavagutti S V."/>
        </authorList>
    </citation>
    <scope>NUCLEOTIDE SEQUENCE</scope>
</reference>
<feature type="domain" description="NAD(P)-binding" evidence="5">
    <location>
        <begin position="4"/>
        <end position="305"/>
    </location>
</feature>
<dbReference type="PANTHER" id="PTHR43715:SF1">
    <property type="entry name" value="GDP-MANNOSE 4,6 DEHYDRATASE"/>
    <property type="match status" value="1"/>
</dbReference>
<proteinExistence type="inferred from homology"/>
<dbReference type="Gene3D" id="3.40.50.720">
    <property type="entry name" value="NAD(P)-binding Rossmann-like Domain"/>
    <property type="match status" value="1"/>
</dbReference>
<sequence>MRALITGAAGQDGTLLSEELLALNWDLVGTKLASEVLSEDYPLYGSQVEILDITDFDSVKRVVASAKPEVIFHLAGISSVGFSIENPELTKSVNVGGVENFLKVLSDAQFSNIHFINAATVEIYDAAKGVITESSSLEPQSPYAQSKSEGYLLCRAARQTGLPTTNAILSNHESYLRPVEFVTGKIANGVARISLGLDTRIELGNIDVAKDWCSARDIVAGLVSIASKQFVGDVILASGESTNLTEIIREAFSYVGIENWHDYITFKESLIRKDERREIRIDPSLAKRELDWSTTTPLRDWVGEMVQHHLDSLGESVH</sequence>
<dbReference type="Pfam" id="PF16363">
    <property type="entry name" value="GDP_Man_Dehyd"/>
    <property type="match status" value="1"/>
</dbReference>
<evidence type="ECO:0000313" key="10">
    <source>
        <dbReference type="EMBL" id="CAB5013302.1"/>
    </source>
</evidence>
<dbReference type="EMBL" id="CAFBPK010000004">
    <property type="protein sequence ID" value="CAB5013302.1"/>
    <property type="molecule type" value="Genomic_DNA"/>
</dbReference>
<evidence type="ECO:0000313" key="6">
    <source>
        <dbReference type="EMBL" id="CAB4330996.1"/>
    </source>
</evidence>
<dbReference type="EMBL" id="CAESAD010000004">
    <property type="protein sequence ID" value="CAB4339030.1"/>
    <property type="molecule type" value="Genomic_DNA"/>
</dbReference>
<dbReference type="InterPro" id="IPR006368">
    <property type="entry name" value="GDP_Man_deHydtase"/>
</dbReference>
<name>A0A6J5ZFA5_9ZZZZ</name>
<accession>A0A6J5ZFA5</accession>
<dbReference type="GO" id="GO:0019673">
    <property type="term" value="P:GDP-mannose metabolic process"/>
    <property type="evidence" value="ECO:0007669"/>
    <property type="project" value="InterPro"/>
</dbReference>
<dbReference type="GO" id="GO:0008446">
    <property type="term" value="F:GDP-mannose 4,6-dehydratase activity"/>
    <property type="evidence" value="ECO:0007669"/>
    <property type="project" value="UniProtKB-EC"/>
</dbReference>
<evidence type="ECO:0000256" key="4">
    <source>
        <dbReference type="ARBA" id="ARBA00023239"/>
    </source>
</evidence>
<keyword evidence="4" id="KW-0456">Lyase</keyword>
<dbReference type="SUPFAM" id="SSF51735">
    <property type="entry name" value="NAD(P)-binding Rossmann-fold domains"/>
    <property type="match status" value="1"/>
</dbReference>
<protein>
    <recommendedName>
        <fullName evidence="3">GDP-mannose 4,6-dehydratase</fullName>
        <ecNumber evidence="3">4.2.1.47</ecNumber>
    </recommendedName>
</protein>
<dbReference type="PANTHER" id="PTHR43715">
    <property type="entry name" value="GDP-MANNOSE 4,6-DEHYDRATASE"/>
    <property type="match status" value="1"/>
</dbReference>
<dbReference type="EC" id="4.2.1.47" evidence="3"/>